<organism evidence="1 2">
    <name type="scientific">Coprinellus micaceus</name>
    <name type="common">Glistening ink-cap mushroom</name>
    <name type="synonym">Coprinus micaceus</name>
    <dbReference type="NCBI Taxonomy" id="71717"/>
    <lineage>
        <taxon>Eukaryota</taxon>
        <taxon>Fungi</taxon>
        <taxon>Dikarya</taxon>
        <taxon>Basidiomycota</taxon>
        <taxon>Agaricomycotina</taxon>
        <taxon>Agaricomycetes</taxon>
        <taxon>Agaricomycetidae</taxon>
        <taxon>Agaricales</taxon>
        <taxon>Agaricineae</taxon>
        <taxon>Psathyrellaceae</taxon>
        <taxon>Coprinellus</taxon>
    </lineage>
</organism>
<proteinExistence type="predicted"/>
<gene>
    <name evidence="1" type="ORF">FA13DRAFT_1718693</name>
</gene>
<evidence type="ECO:0000313" key="2">
    <source>
        <dbReference type="Proteomes" id="UP000298030"/>
    </source>
</evidence>
<protein>
    <recommendedName>
        <fullName evidence="3">Fucose-specific lectin</fullName>
    </recommendedName>
</protein>
<dbReference type="AlphaFoldDB" id="A0A4Y7SD11"/>
<keyword evidence="2" id="KW-1185">Reference proteome</keyword>
<evidence type="ECO:0008006" key="3">
    <source>
        <dbReference type="Google" id="ProtNLM"/>
    </source>
</evidence>
<dbReference type="Proteomes" id="UP000298030">
    <property type="component" value="Unassembled WGS sequence"/>
</dbReference>
<dbReference type="EMBL" id="QPFP01000186">
    <property type="protein sequence ID" value="TEB19522.1"/>
    <property type="molecule type" value="Genomic_DNA"/>
</dbReference>
<dbReference type="OrthoDB" id="3356102at2759"/>
<reference evidence="1 2" key="1">
    <citation type="journal article" date="2019" name="Nat. Ecol. Evol.">
        <title>Megaphylogeny resolves global patterns of mushroom evolution.</title>
        <authorList>
            <person name="Varga T."/>
            <person name="Krizsan K."/>
            <person name="Foldi C."/>
            <person name="Dima B."/>
            <person name="Sanchez-Garcia M."/>
            <person name="Sanchez-Ramirez S."/>
            <person name="Szollosi G.J."/>
            <person name="Szarkandi J.G."/>
            <person name="Papp V."/>
            <person name="Albert L."/>
            <person name="Andreopoulos W."/>
            <person name="Angelini C."/>
            <person name="Antonin V."/>
            <person name="Barry K.W."/>
            <person name="Bougher N.L."/>
            <person name="Buchanan P."/>
            <person name="Buyck B."/>
            <person name="Bense V."/>
            <person name="Catcheside P."/>
            <person name="Chovatia M."/>
            <person name="Cooper J."/>
            <person name="Damon W."/>
            <person name="Desjardin D."/>
            <person name="Finy P."/>
            <person name="Geml J."/>
            <person name="Haridas S."/>
            <person name="Hughes K."/>
            <person name="Justo A."/>
            <person name="Karasinski D."/>
            <person name="Kautmanova I."/>
            <person name="Kiss B."/>
            <person name="Kocsube S."/>
            <person name="Kotiranta H."/>
            <person name="LaButti K.M."/>
            <person name="Lechner B.E."/>
            <person name="Liimatainen K."/>
            <person name="Lipzen A."/>
            <person name="Lukacs Z."/>
            <person name="Mihaltcheva S."/>
            <person name="Morgado L.N."/>
            <person name="Niskanen T."/>
            <person name="Noordeloos M.E."/>
            <person name="Ohm R.A."/>
            <person name="Ortiz-Santana B."/>
            <person name="Ovrebo C."/>
            <person name="Racz N."/>
            <person name="Riley R."/>
            <person name="Savchenko A."/>
            <person name="Shiryaev A."/>
            <person name="Soop K."/>
            <person name="Spirin V."/>
            <person name="Szebenyi C."/>
            <person name="Tomsovsky M."/>
            <person name="Tulloss R.E."/>
            <person name="Uehling J."/>
            <person name="Grigoriev I.V."/>
            <person name="Vagvolgyi C."/>
            <person name="Papp T."/>
            <person name="Martin F.M."/>
            <person name="Miettinen O."/>
            <person name="Hibbett D.S."/>
            <person name="Nagy L.G."/>
        </authorList>
    </citation>
    <scope>NUCLEOTIDE SEQUENCE [LARGE SCALE GENOMIC DNA]</scope>
    <source>
        <strain evidence="1 2">FP101781</strain>
    </source>
</reference>
<evidence type="ECO:0000313" key="1">
    <source>
        <dbReference type="EMBL" id="TEB19522.1"/>
    </source>
</evidence>
<name>A0A4Y7SD11_COPMI</name>
<accession>A0A4Y7SD11</accession>
<comment type="caution">
    <text evidence="1">The sequence shown here is derived from an EMBL/GenBank/DDBJ whole genome shotgun (WGS) entry which is preliminary data.</text>
</comment>
<sequence length="131" mass="14068">MALAQNHVHFVGGVPGLKEGEATIFVIHYSYLQPAPRFYGRTASFFRDDSVQTQFAYIPDDGSAAYVVDVSANTTTSLPGPPTEDAYALYAASPTALVQLSSEGGKLAYVTYDQEKHTGGTWAEVAGWKGE</sequence>